<proteinExistence type="predicted"/>
<dbReference type="AlphaFoldDB" id="A0A8E2AJR3"/>
<feature type="compositionally biased region" description="Basic and acidic residues" evidence="1">
    <location>
        <begin position="591"/>
        <end position="602"/>
    </location>
</feature>
<feature type="compositionally biased region" description="Basic and acidic residues" evidence="1">
    <location>
        <begin position="1"/>
        <end position="18"/>
    </location>
</feature>
<feature type="compositionally biased region" description="Basic and acidic residues" evidence="1">
    <location>
        <begin position="480"/>
        <end position="491"/>
    </location>
</feature>
<dbReference type="Proteomes" id="UP000250043">
    <property type="component" value="Unassembled WGS sequence"/>
</dbReference>
<feature type="region of interest" description="Disordered" evidence="1">
    <location>
        <begin position="290"/>
        <end position="352"/>
    </location>
</feature>
<accession>A0A8E2AJR3</accession>
<reference evidence="2 3" key="1">
    <citation type="submission" date="2016-07" db="EMBL/GenBank/DDBJ databases">
        <title>Draft genome of the white-rot fungus Obba rivulosa 3A-2.</title>
        <authorList>
            <consortium name="DOE Joint Genome Institute"/>
            <person name="Miettinen O."/>
            <person name="Riley R."/>
            <person name="Acob R."/>
            <person name="Barry K."/>
            <person name="Cullen D."/>
            <person name="De Vries R."/>
            <person name="Hainaut M."/>
            <person name="Hatakka A."/>
            <person name="Henrissat B."/>
            <person name="Hilden K."/>
            <person name="Kuo R."/>
            <person name="Labutti K."/>
            <person name="Lipzen A."/>
            <person name="Makela M.R."/>
            <person name="Sandor L."/>
            <person name="Spatafora J.W."/>
            <person name="Grigoriev I.V."/>
            <person name="Hibbett D.S."/>
        </authorList>
    </citation>
    <scope>NUCLEOTIDE SEQUENCE [LARGE SCALE GENOMIC DNA]</scope>
    <source>
        <strain evidence="2 3">3A-2</strain>
    </source>
</reference>
<name>A0A8E2AJR3_9APHY</name>
<feature type="compositionally biased region" description="Low complexity" evidence="1">
    <location>
        <begin position="59"/>
        <end position="82"/>
    </location>
</feature>
<sequence>MSDSDKQDGHFATTKEDIAMDEELSADEESAIDEADTSSSEDLFRSFENTPSPSPSMPPTTQHTILSPTSSTISSTTSFHSLRQSPSGMTSIMSHVNLRPTPTPSTDAIDHQESVGAGTRSVTRLLEVDESAALRAKKNRLSVTVEHLNTQLLASQEAQLAAQSNAIELQKELSCLREGFDYEVARHCAEREARLHQAVREAVESQDNEQRTKLEAVTQAHEKKCSEAERQLEDQRAQLETIGRELEMRKFEVEEVIHRHEATREAQNAEYYERMKELQQEHCEVQKARNDAETAHGEAETARREAETARSEVETARGEVETARSEVETARGEVETARSEVETARGEVETARSEVETARLCRMETLELSAHPMTSVPLDSAVPPPDHVFLLKVSFVPQKIKPLTHACNITRILQRLQQSPAERTTPLIANSMVLKATGHTSSTLLKHRGDSRGPTVPSEDQAVSADLDDAPYRIQSEDEVNVRRSTADTHMDPGGSTGHLGSAGHLLMKDSITRPGAYVGSGQDRRRTKPPASGRSLRFQSRRSRDEDEEMEVSNILQHYHEESENSTDMDESMADNEYTDDDYAMDYEDRVSPPRPTEKIHAQGHSTGGQGRKRKNLPERKDAIMPTAKRRKEYLAILREVLRTKYDIPSDMAWYEKIPATKAEVNAFESEQGPGPGSDVRPYMGSGWRMCRWNNAIFNTVLQDFLFECQMRGRRMQGREGEKPEETHQRNIQEYDWAIHNARISGNRRNKYKRRKNITTRCVENKIREPLKGTLLRAVSAYLEIGGQECMSSEDDCVDSFGRKVRHKKRLPWRPEEVNFAMIVTDSMRNHPGLYASCGSKPALSMPGFNATTRDAPRGLPISFYNRQWYDSLSVYKKERLGATMDDCE</sequence>
<protein>
    <submittedName>
        <fullName evidence="2">Uncharacterized protein</fullName>
    </submittedName>
</protein>
<gene>
    <name evidence="2" type="ORF">OBBRIDRAFT_839552</name>
</gene>
<evidence type="ECO:0000313" key="3">
    <source>
        <dbReference type="Proteomes" id="UP000250043"/>
    </source>
</evidence>
<keyword evidence="3" id="KW-1185">Reference proteome</keyword>
<evidence type="ECO:0000313" key="2">
    <source>
        <dbReference type="EMBL" id="OCH84649.1"/>
    </source>
</evidence>
<feature type="compositionally biased region" description="Polar residues" evidence="1">
    <location>
        <begin position="83"/>
        <end position="94"/>
    </location>
</feature>
<organism evidence="2 3">
    <name type="scientific">Obba rivulosa</name>
    <dbReference type="NCBI Taxonomy" id="1052685"/>
    <lineage>
        <taxon>Eukaryota</taxon>
        <taxon>Fungi</taxon>
        <taxon>Dikarya</taxon>
        <taxon>Basidiomycota</taxon>
        <taxon>Agaricomycotina</taxon>
        <taxon>Agaricomycetes</taxon>
        <taxon>Polyporales</taxon>
        <taxon>Gelatoporiaceae</taxon>
        <taxon>Obba</taxon>
    </lineage>
</organism>
<feature type="region of interest" description="Disordered" evidence="1">
    <location>
        <begin position="1"/>
        <end position="95"/>
    </location>
</feature>
<dbReference type="OrthoDB" id="2757064at2759"/>
<feature type="region of interest" description="Disordered" evidence="1">
    <location>
        <begin position="441"/>
        <end position="550"/>
    </location>
</feature>
<evidence type="ECO:0000256" key="1">
    <source>
        <dbReference type="SAM" id="MobiDB-lite"/>
    </source>
</evidence>
<dbReference type="EMBL" id="KV722650">
    <property type="protein sequence ID" value="OCH84649.1"/>
    <property type="molecule type" value="Genomic_DNA"/>
</dbReference>
<feature type="compositionally biased region" description="Acidic residues" evidence="1">
    <location>
        <begin position="19"/>
        <end position="36"/>
    </location>
</feature>
<feature type="region of interest" description="Disordered" evidence="1">
    <location>
        <begin position="591"/>
        <end position="622"/>
    </location>
</feature>
<dbReference type="Gene3D" id="1.20.120.330">
    <property type="entry name" value="Nucleotidyltransferases domain 2"/>
    <property type="match status" value="1"/>
</dbReference>